<dbReference type="EMBL" id="JALPQF010000002">
    <property type="protein sequence ID" value="MCK8479439.1"/>
    <property type="molecule type" value="Genomic_DNA"/>
</dbReference>
<protein>
    <submittedName>
        <fullName evidence="3">T9SS type A sorting domain-containing protein</fullName>
    </submittedName>
</protein>
<dbReference type="Proteomes" id="UP001203687">
    <property type="component" value="Unassembled WGS sequence"/>
</dbReference>
<dbReference type="RefSeq" id="WP_204345982.1">
    <property type="nucleotide sequence ID" value="NZ_JACNMJ010000005.1"/>
</dbReference>
<dbReference type="NCBIfam" id="TIGR04183">
    <property type="entry name" value="Por_Secre_tail"/>
    <property type="match status" value="1"/>
</dbReference>
<dbReference type="InterPro" id="IPR026444">
    <property type="entry name" value="Secre_tail"/>
</dbReference>
<evidence type="ECO:0000256" key="1">
    <source>
        <dbReference type="ARBA" id="ARBA00022729"/>
    </source>
</evidence>
<dbReference type="Gene3D" id="2.60.40.3080">
    <property type="match status" value="1"/>
</dbReference>
<keyword evidence="4" id="KW-1185">Reference proteome</keyword>
<sequence>MKKKYVYYVLIVIISFGFSIQKANAQFRIVEVDPSTERVKIKNFGSTTENISAYRLCARFSYDALSNMTLISGNLVSFAPNAEVELTVSFSNGSVLTDASSDLGLYLPTGSFGVAANMIDFTQWGAGGIGRESQAVSNGFWTAGTFINVAPPYEFTGGNTDFGVNFWDTLLSVDDIGDTNKFSISPNPASSHLNVNIPSNVENATLKVFDLLGKKIIEKELSNIQAVSIDVSKWNTGVYVIRVSSDDITQTKRFIKQ</sequence>
<evidence type="ECO:0000313" key="3">
    <source>
        <dbReference type="EMBL" id="MCK8479439.1"/>
    </source>
</evidence>
<gene>
    <name evidence="3" type="ORF">MUY34_02340</name>
</gene>
<evidence type="ECO:0000259" key="2">
    <source>
        <dbReference type="Pfam" id="PF18962"/>
    </source>
</evidence>
<comment type="caution">
    <text evidence="3">The sequence shown here is derived from an EMBL/GenBank/DDBJ whole genome shotgun (WGS) entry which is preliminary data.</text>
</comment>
<feature type="domain" description="Secretion system C-terminal sorting" evidence="2">
    <location>
        <begin position="184"/>
        <end position="255"/>
    </location>
</feature>
<name>A0ABT0H5Z3_9FLAO</name>
<reference evidence="3" key="1">
    <citation type="submission" date="2022-04" db="EMBL/GenBank/DDBJ databases">
        <authorList>
            <person name="Ren T."/>
        </authorList>
    </citation>
    <scope>NUCLEOTIDE SEQUENCE</scope>
    <source>
        <strain evidence="3">F63249</strain>
    </source>
</reference>
<organism evidence="3 4">
    <name type="scientific">Psychroserpens algicola</name>
    <dbReference type="NCBI Taxonomy" id="1719034"/>
    <lineage>
        <taxon>Bacteria</taxon>
        <taxon>Pseudomonadati</taxon>
        <taxon>Bacteroidota</taxon>
        <taxon>Flavobacteriia</taxon>
        <taxon>Flavobacteriales</taxon>
        <taxon>Flavobacteriaceae</taxon>
        <taxon>Psychroserpens</taxon>
    </lineage>
</organism>
<dbReference type="Pfam" id="PF18962">
    <property type="entry name" value="Por_Secre_tail"/>
    <property type="match status" value="1"/>
</dbReference>
<evidence type="ECO:0000313" key="4">
    <source>
        <dbReference type="Proteomes" id="UP001203687"/>
    </source>
</evidence>
<keyword evidence="1" id="KW-0732">Signal</keyword>
<proteinExistence type="predicted"/>
<accession>A0ABT0H5Z3</accession>